<organism evidence="2 3">
    <name type="scientific">Streptomyces cremeus</name>
    <dbReference type="NCBI Taxonomy" id="66881"/>
    <lineage>
        <taxon>Bacteria</taxon>
        <taxon>Bacillati</taxon>
        <taxon>Actinomycetota</taxon>
        <taxon>Actinomycetes</taxon>
        <taxon>Kitasatosporales</taxon>
        <taxon>Streptomycetaceae</taxon>
        <taxon>Streptomyces</taxon>
    </lineage>
</organism>
<protein>
    <submittedName>
        <fullName evidence="2">MarR family winged helix-turn-helix transcriptional regulator</fullName>
    </submittedName>
</protein>
<feature type="domain" description="HTH marR-type" evidence="1">
    <location>
        <begin position="48"/>
        <end position="147"/>
    </location>
</feature>
<dbReference type="InterPro" id="IPR036388">
    <property type="entry name" value="WH-like_DNA-bd_sf"/>
</dbReference>
<dbReference type="Gene3D" id="1.10.10.10">
    <property type="entry name" value="Winged helix-like DNA-binding domain superfamily/Winged helix DNA-binding domain"/>
    <property type="match status" value="1"/>
</dbReference>
<name>A0ABV5P9L7_STRCM</name>
<evidence type="ECO:0000313" key="2">
    <source>
        <dbReference type="EMBL" id="MFB9519859.1"/>
    </source>
</evidence>
<dbReference type="EMBL" id="JBHMCR010000004">
    <property type="protein sequence ID" value="MFB9519859.1"/>
    <property type="molecule type" value="Genomic_DNA"/>
</dbReference>
<dbReference type="PANTHER" id="PTHR33164">
    <property type="entry name" value="TRANSCRIPTIONAL REGULATOR, MARR FAMILY"/>
    <property type="match status" value="1"/>
</dbReference>
<dbReference type="Pfam" id="PF12802">
    <property type="entry name" value="MarR_2"/>
    <property type="match status" value="1"/>
</dbReference>
<dbReference type="InterPro" id="IPR011991">
    <property type="entry name" value="ArsR-like_HTH"/>
</dbReference>
<dbReference type="SMART" id="SM00347">
    <property type="entry name" value="HTH_MARR"/>
    <property type="match status" value="1"/>
</dbReference>
<proteinExistence type="predicted"/>
<accession>A0ABV5P9L7</accession>
<dbReference type="InterPro" id="IPR000835">
    <property type="entry name" value="HTH_MarR-typ"/>
</dbReference>
<dbReference type="PANTHER" id="PTHR33164:SF99">
    <property type="entry name" value="MARR FAMILY REGULATORY PROTEIN"/>
    <property type="match status" value="1"/>
</dbReference>
<keyword evidence="3" id="KW-1185">Reference proteome</keyword>
<dbReference type="InterPro" id="IPR036390">
    <property type="entry name" value="WH_DNA-bd_sf"/>
</dbReference>
<dbReference type="InterPro" id="IPR039422">
    <property type="entry name" value="MarR/SlyA-like"/>
</dbReference>
<reference evidence="2 3" key="1">
    <citation type="submission" date="2024-09" db="EMBL/GenBank/DDBJ databases">
        <authorList>
            <person name="Sun Q."/>
            <person name="Mori K."/>
        </authorList>
    </citation>
    <scope>NUCLEOTIDE SEQUENCE [LARGE SCALE GENOMIC DNA]</scope>
    <source>
        <strain evidence="2 3">JCM 4362</strain>
    </source>
</reference>
<dbReference type="RefSeq" id="WP_380836756.1">
    <property type="nucleotide sequence ID" value="NZ_BAAAXE010000013.1"/>
</dbReference>
<comment type="caution">
    <text evidence="2">The sequence shown here is derived from an EMBL/GenBank/DDBJ whole genome shotgun (WGS) entry which is preliminary data.</text>
</comment>
<dbReference type="CDD" id="cd00090">
    <property type="entry name" value="HTH_ARSR"/>
    <property type="match status" value="1"/>
</dbReference>
<dbReference type="Proteomes" id="UP001589718">
    <property type="component" value="Unassembled WGS sequence"/>
</dbReference>
<sequence>MVDDKKVNQVVDPGKGIAGAEDGPAWELPFLLLSGFRALIDRLHGELAAQGHPDARPAHGFALQAIGPDGATASELGRRLGVSKQAAGKTADRLAALGYVTTAADPADARRKVVRLTPHGLDLLNRSAAVFAALRAEWARQAGPGRVQDMETTLRALVPASDRYRLDAAGWLGG</sequence>
<gene>
    <name evidence="2" type="ORF">ACFFTU_07875</name>
</gene>
<evidence type="ECO:0000259" key="1">
    <source>
        <dbReference type="SMART" id="SM00347"/>
    </source>
</evidence>
<evidence type="ECO:0000313" key="3">
    <source>
        <dbReference type="Proteomes" id="UP001589718"/>
    </source>
</evidence>
<dbReference type="SUPFAM" id="SSF46785">
    <property type="entry name" value="Winged helix' DNA-binding domain"/>
    <property type="match status" value="1"/>
</dbReference>